<evidence type="ECO:0000313" key="5">
    <source>
        <dbReference type="EMBL" id="KAA0979918.1"/>
    </source>
</evidence>
<organism evidence="5 6">
    <name type="scientific">Paeniglutamicibacter gangotriensis</name>
    <dbReference type="NCBI Taxonomy" id="254787"/>
    <lineage>
        <taxon>Bacteria</taxon>
        <taxon>Bacillati</taxon>
        <taxon>Actinomycetota</taxon>
        <taxon>Actinomycetes</taxon>
        <taxon>Micrococcales</taxon>
        <taxon>Micrococcaceae</taxon>
        <taxon>Paeniglutamicibacter</taxon>
    </lineage>
</organism>
<dbReference type="Proteomes" id="UP000323856">
    <property type="component" value="Unassembled WGS sequence"/>
</dbReference>
<dbReference type="RefSeq" id="WP_149618464.1">
    <property type="nucleotide sequence ID" value="NZ_VOBL01000001.1"/>
</dbReference>
<dbReference type="InterPro" id="IPR011344">
    <property type="entry name" value="ssDNA-bd"/>
</dbReference>
<evidence type="ECO:0000256" key="4">
    <source>
        <dbReference type="SAM" id="MobiDB-lite"/>
    </source>
</evidence>
<dbReference type="GO" id="GO:0003697">
    <property type="term" value="F:single-stranded DNA binding"/>
    <property type="evidence" value="ECO:0007669"/>
    <property type="project" value="UniProtKB-UniRule"/>
</dbReference>
<dbReference type="CDD" id="cd04496">
    <property type="entry name" value="SSB_OBF"/>
    <property type="match status" value="1"/>
</dbReference>
<dbReference type="GO" id="GO:0006260">
    <property type="term" value="P:DNA replication"/>
    <property type="evidence" value="ECO:0007669"/>
    <property type="project" value="InterPro"/>
</dbReference>
<name>A0A5B0EMP5_9MICC</name>
<dbReference type="AlphaFoldDB" id="A0A5B0EMP5"/>
<accession>A0A5B0EMP5</accession>
<dbReference type="NCBIfam" id="TIGR00621">
    <property type="entry name" value="ssb"/>
    <property type="match status" value="1"/>
</dbReference>
<feature type="region of interest" description="Disordered" evidence="4">
    <location>
        <begin position="114"/>
        <end position="172"/>
    </location>
</feature>
<dbReference type="Gene3D" id="2.40.50.140">
    <property type="entry name" value="Nucleic acid-binding proteins"/>
    <property type="match status" value="1"/>
</dbReference>
<evidence type="ECO:0000256" key="1">
    <source>
        <dbReference type="ARBA" id="ARBA00023125"/>
    </source>
</evidence>
<dbReference type="OrthoDB" id="9809878at2"/>
<comment type="caution">
    <text evidence="5">The sequence shown here is derived from an EMBL/GenBank/DDBJ whole genome shotgun (WGS) entry which is preliminary data.</text>
</comment>
<dbReference type="InterPro" id="IPR000424">
    <property type="entry name" value="Primosome_PriB/ssb"/>
</dbReference>
<comment type="caution">
    <text evidence="2">Lacks conserved residue(s) required for the propagation of feature annotation.</text>
</comment>
<feature type="compositionally biased region" description="Gly residues" evidence="4">
    <location>
        <begin position="128"/>
        <end position="150"/>
    </location>
</feature>
<evidence type="ECO:0000256" key="2">
    <source>
        <dbReference type="HAMAP-Rule" id="MF_00984"/>
    </source>
</evidence>
<dbReference type="Pfam" id="PF00436">
    <property type="entry name" value="SSB"/>
    <property type="match status" value="1"/>
</dbReference>
<evidence type="ECO:0000256" key="3">
    <source>
        <dbReference type="RuleBase" id="RU000524"/>
    </source>
</evidence>
<reference evidence="5 6" key="1">
    <citation type="submission" date="2019-07" db="EMBL/GenBank/DDBJ databases">
        <title>Analysis of the biochemical properties, biological activity and biotechnological potential of siderophores and biosurfactants produced by Antarctic psychrotolerant bacteria.</title>
        <authorList>
            <person name="Styczynski M."/>
            <person name="Krucon T."/>
            <person name="Decewicz P."/>
            <person name="Dziewit L."/>
        </authorList>
    </citation>
    <scope>NUCLEOTIDE SEQUENCE [LARGE SCALE GENOMIC DNA]</scope>
    <source>
        <strain evidence="5 6">ANT_H27</strain>
    </source>
</reference>
<evidence type="ECO:0000313" key="6">
    <source>
        <dbReference type="Proteomes" id="UP000323856"/>
    </source>
</evidence>
<protein>
    <recommendedName>
        <fullName evidence="2 3">Single-stranded DNA-binding protein</fullName>
        <shortName evidence="2">SSB</shortName>
    </recommendedName>
</protein>
<dbReference type="HAMAP" id="MF_00984">
    <property type="entry name" value="SSB"/>
    <property type="match status" value="1"/>
</dbReference>
<dbReference type="PROSITE" id="PS50935">
    <property type="entry name" value="SSB"/>
    <property type="match status" value="1"/>
</dbReference>
<sequence>MANEQYMTIRGRLAGDPELRFTPSGAAVANFAIASNARVFDKNANEWKDKDAIFWRCSAWRELAENVAETLTKGMAVVALVELEARSYEKDGQTRTVTEAKVEAIGPDLRWASAKVSKTQRSQQGFGQQDGGGFGGGFGGQQGGGFGGQPQPGNQNPNAGGWGNPGADEPPF</sequence>
<dbReference type="SUPFAM" id="SSF50249">
    <property type="entry name" value="Nucleic acid-binding proteins"/>
    <property type="match status" value="1"/>
</dbReference>
<dbReference type="InterPro" id="IPR012340">
    <property type="entry name" value="NA-bd_OB-fold"/>
</dbReference>
<proteinExistence type="inferred from homology"/>
<keyword evidence="1 2" id="KW-0238">DNA-binding</keyword>
<dbReference type="EMBL" id="VOBL01000001">
    <property type="protein sequence ID" value="KAA0979918.1"/>
    <property type="molecule type" value="Genomic_DNA"/>
</dbReference>
<gene>
    <name evidence="5" type="primary">ssb</name>
    <name evidence="5" type="ORF">FQ154_01795</name>
</gene>
<comment type="subunit">
    <text evidence="2">Homotetramer.</text>
</comment>